<comment type="caution">
    <text evidence="2">The sequence shown here is derived from an EMBL/GenBank/DDBJ whole genome shotgun (WGS) entry which is preliminary data.</text>
</comment>
<gene>
    <name evidence="2" type="ORF">M23134_02094</name>
</gene>
<dbReference type="Proteomes" id="UP000004095">
    <property type="component" value="Unassembled WGS sequence"/>
</dbReference>
<dbReference type="eggNOG" id="COG4772">
    <property type="taxonomic scope" value="Bacteria"/>
</dbReference>
<keyword evidence="1" id="KW-0732">Signal</keyword>
<dbReference type="RefSeq" id="WP_002693014.1">
    <property type="nucleotide sequence ID" value="NZ_AAWS01000001.1"/>
</dbReference>
<dbReference type="OrthoDB" id="1186563at2"/>
<feature type="signal peptide" evidence="1">
    <location>
        <begin position="1"/>
        <end position="27"/>
    </location>
</feature>
<dbReference type="EMBL" id="AAWS01000001">
    <property type="protein sequence ID" value="EAY32065.1"/>
    <property type="molecule type" value="Genomic_DNA"/>
</dbReference>
<name>A1ZCR3_MICM2</name>
<feature type="chain" id="PRO_5002641350" description="Bacteroidetes-specific membrane protein" evidence="1">
    <location>
        <begin position="28"/>
        <end position="344"/>
    </location>
</feature>
<dbReference type="AlphaFoldDB" id="A1ZCR3"/>
<proteinExistence type="predicted"/>
<keyword evidence="3" id="KW-1185">Reference proteome</keyword>
<evidence type="ECO:0008006" key="4">
    <source>
        <dbReference type="Google" id="ProtNLM"/>
    </source>
</evidence>
<evidence type="ECO:0000256" key="1">
    <source>
        <dbReference type="SAM" id="SignalP"/>
    </source>
</evidence>
<dbReference type="NCBIfam" id="TIGR03519">
    <property type="entry name" value="T9SS_PorP_fam"/>
    <property type="match status" value="1"/>
</dbReference>
<sequence length="344" mass="38340">MKVYIKQNLTAYLAAIVILLISIQVQAQDAHFSQFYNNPLYINPALTGTTDEARLMFNYRTQWPKLPGEFVTINASYDQHIEKANSNLGIIVSLDKAGSAGLRSTNINALYAYTLKISDEMAVQAGASVGYGQRLLNQFTLVFGDQLTPFGTTGQASQEPNLANQVGRYLDLSSGIVVYGRNFWAGIAGHHINQPNNAMSTLDQDAKLPMRLSAHMGLKIPFLESMTNRNVDYEGAVMPAIYYSQQGNFRQLDLGTNVYYHPITVGLWYRGLPIQESSNGAISVLVGFKYQKINFAYNYDLPIGRFAGITGGAHELSLSIKMGEYQGRRYSRRKQPLRFPSMMD</sequence>
<evidence type="ECO:0000313" key="3">
    <source>
        <dbReference type="Proteomes" id="UP000004095"/>
    </source>
</evidence>
<reference evidence="2 3" key="1">
    <citation type="submission" date="2007-01" db="EMBL/GenBank/DDBJ databases">
        <authorList>
            <person name="Haygood M."/>
            <person name="Podell S."/>
            <person name="Anderson C."/>
            <person name="Hopkinson B."/>
            <person name="Roe K."/>
            <person name="Barbeau K."/>
            <person name="Gaasterland T."/>
            <person name="Ferriera S."/>
            <person name="Johnson J."/>
            <person name="Kravitz S."/>
            <person name="Beeson K."/>
            <person name="Sutton G."/>
            <person name="Rogers Y.-H."/>
            <person name="Friedman R."/>
            <person name="Frazier M."/>
            <person name="Venter J.C."/>
        </authorList>
    </citation>
    <scope>NUCLEOTIDE SEQUENCE [LARGE SCALE GENOMIC DNA]</scope>
    <source>
        <strain evidence="2 3">ATCC 23134</strain>
    </source>
</reference>
<evidence type="ECO:0000313" key="2">
    <source>
        <dbReference type="EMBL" id="EAY32065.1"/>
    </source>
</evidence>
<dbReference type="InterPro" id="IPR019861">
    <property type="entry name" value="PorP/SprF_Bacteroidetes"/>
</dbReference>
<organism evidence="2 3">
    <name type="scientific">Microscilla marina ATCC 23134</name>
    <dbReference type="NCBI Taxonomy" id="313606"/>
    <lineage>
        <taxon>Bacteria</taxon>
        <taxon>Pseudomonadati</taxon>
        <taxon>Bacteroidota</taxon>
        <taxon>Cytophagia</taxon>
        <taxon>Cytophagales</taxon>
        <taxon>Microscillaceae</taxon>
        <taxon>Microscilla</taxon>
    </lineage>
</organism>
<accession>A1ZCR3</accession>
<protein>
    <recommendedName>
        <fullName evidence="4">Bacteroidetes-specific membrane protein</fullName>
    </recommendedName>
</protein>
<dbReference type="Pfam" id="PF11751">
    <property type="entry name" value="PorP_SprF"/>
    <property type="match status" value="1"/>
</dbReference>